<accession>A0A9W8YW54</accession>
<dbReference type="AlphaFoldDB" id="A0A9W8YW54"/>
<dbReference type="OrthoDB" id="10006946at2759"/>
<evidence type="ECO:0000313" key="2">
    <source>
        <dbReference type="Proteomes" id="UP001140453"/>
    </source>
</evidence>
<keyword evidence="2" id="KW-1185">Reference proteome</keyword>
<dbReference type="SUPFAM" id="SSF52343">
    <property type="entry name" value="Ferredoxin reductase-like, C-terminal NADP-linked domain"/>
    <property type="match status" value="1"/>
</dbReference>
<dbReference type="InterPro" id="IPR039261">
    <property type="entry name" value="FNR_nucleotide-bd"/>
</dbReference>
<dbReference type="EMBL" id="JAPEVB010000002">
    <property type="protein sequence ID" value="KAJ4393054.1"/>
    <property type="molecule type" value="Genomic_DNA"/>
</dbReference>
<gene>
    <name evidence="1" type="ORF">N0V93_002261</name>
</gene>
<evidence type="ECO:0000313" key="1">
    <source>
        <dbReference type="EMBL" id="KAJ4393054.1"/>
    </source>
</evidence>
<sequence>MHSLQRRRQRRRRPTRSEDKEWTWKLSRLFGSGEDGQAMSSRAMLCRMEGPYVPSDTAYETAAKAVCLVGGTGLTGAYSLAIWWSRWRARDSASHFTLIWTVRHRDTALWREWTDLIGLVDAIPNMTLKLHVSSKSGRIDPPQELRRAFASSESASRKEKREAWVYVSGPAGLLNAAEDACLSLKQAVTKGKDGGLSAVTHIDYYVAKWET</sequence>
<protein>
    <recommendedName>
        <fullName evidence="3">Ferric reductase NAD binding domain-containing protein</fullName>
    </recommendedName>
</protein>
<proteinExistence type="predicted"/>
<comment type="caution">
    <text evidence="1">The sequence shown here is derived from an EMBL/GenBank/DDBJ whole genome shotgun (WGS) entry which is preliminary data.</text>
</comment>
<evidence type="ECO:0008006" key="3">
    <source>
        <dbReference type="Google" id="ProtNLM"/>
    </source>
</evidence>
<reference evidence="1" key="1">
    <citation type="submission" date="2022-10" db="EMBL/GenBank/DDBJ databases">
        <title>Tapping the CABI collections for fungal endophytes: first genome assemblies for Collariella, Neodidymelliopsis, Ascochyta clinopodiicola, Didymella pomorum, Didymosphaeria variabile, Neocosmospora piperis and Neocucurbitaria cava.</title>
        <authorList>
            <person name="Hill R."/>
        </authorList>
    </citation>
    <scope>NUCLEOTIDE SEQUENCE</scope>
    <source>
        <strain evidence="1">IMI 355082</strain>
    </source>
</reference>
<name>A0A9W8YW54_9PEZI</name>
<dbReference type="Proteomes" id="UP001140453">
    <property type="component" value="Unassembled WGS sequence"/>
</dbReference>
<dbReference type="Gene3D" id="3.40.50.80">
    <property type="entry name" value="Nucleotide-binding domain of ferredoxin-NADP reductase (FNR) module"/>
    <property type="match status" value="1"/>
</dbReference>
<organism evidence="1 2">
    <name type="scientific">Gnomoniopsis smithogilvyi</name>
    <dbReference type="NCBI Taxonomy" id="1191159"/>
    <lineage>
        <taxon>Eukaryota</taxon>
        <taxon>Fungi</taxon>
        <taxon>Dikarya</taxon>
        <taxon>Ascomycota</taxon>
        <taxon>Pezizomycotina</taxon>
        <taxon>Sordariomycetes</taxon>
        <taxon>Sordariomycetidae</taxon>
        <taxon>Diaporthales</taxon>
        <taxon>Gnomoniaceae</taxon>
        <taxon>Gnomoniopsis</taxon>
    </lineage>
</organism>